<proteinExistence type="predicted"/>
<sequence length="316" mass="36891">MAAVSKFPLLQLPDKEILRTIRFLDIYRQISFSLISTRCQKLVQSLQIKAEFITATISTYILISVAFPKLNLNIFFKSSVMRNEGQKESLQAPLLVHANCFRIERNDFIYSDWLKHFQTIFHCPSIASIQFRLGSYVYDLDEIKKSFGATKKLYAQHTGCNSTNLMIFQKFLSVENLNIRPEMFQDSRIPFNILQQNYATLDIKCGNDNNPAEMTLNELLVINSKSITIENIRISPQDLNKFIKLWMKGSNSRMEHLSISFNNFVRYNITAVMKGIKHFNERSERINVHRMDIYRLDGTRATVSFFVEKFDFFVEL</sequence>
<evidence type="ECO:0000259" key="1">
    <source>
        <dbReference type="PROSITE" id="PS50181"/>
    </source>
</evidence>
<dbReference type="eggNOG" id="ENOG502TJV4">
    <property type="taxonomic scope" value="Eukaryota"/>
</dbReference>
<dbReference type="HOGENOM" id="CLU_028840_1_3_1"/>
<dbReference type="PANTHER" id="PTHR22899">
    <property type="entry name" value="CYCLIN-RELATED F-BOX FAMILY"/>
    <property type="match status" value="1"/>
</dbReference>
<dbReference type="InParanoid" id="G0N0H9"/>
<reference evidence="3" key="1">
    <citation type="submission" date="2011-07" db="EMBL/GenBank/DDBJ databases">
        <authorList>
            <consortium name="Caenorhabditis brenneri Sequencing and Analysis Consortium"/>
            <person name="Wilson R.K."/>
        </authorList>
    </citation>
    <scope>NUCLEOTIDE SEQUENCE [LARGE SCALE GENOMIC DNA]</scope>
    <source>
        <strain evidence="3">PB2801</strain>
    </source>
</reference>
<dbReference type="InterPro" id="IPR053222">
    <property type="entry name" value="Zygotic_Embryogenesis-Asso"/>
</dbReference>
<organism evidence="3">
    <name type="scientific">Caenorhabditis brenneri</name>
    <name type="common">Nematode worm</name>
    <dbReference type="NCBI Taxonomy" id="135651"/>
    <lineage>
        <taxon>Eukaryota</taxon>
        <taxon>Metazoa</taxon>
        <taxon>Ecdysozoa</taxon>
        <taxon>Nematoda</taxon>
        <taxon>Chromadorea</taxon>
        <taxon>Rhabditida</taxon>
        <taxon>Rhabditina</taxon>
        <taxon>Rhabditomorpha</taxon>
        <taxon>Rhabditoidea</taxon>
        <taxon>Rhabditidae</taxon>
        <taxon>Peloderinae</taxon>
        <taxon>Caenorhabditis</taxon>
    </lineage>
</organism>
<accession>G0N0H9</accession>
<protein>
    <recommendedName>
        <fullName evidence="1">F-box domain-containing protein</fullName>
    </recommendedName>
</protein>
<dbReference type="InterPro" id="IPR001810">
    <property type="entry name" value="F-box_dom"/>
</dbReference>
<dbReference type="OrthoDB" id="5909482at2759"/>
<name>G0N0H9_CAEBE</name>
<keyword evidence="3" id="KW-1185">Reference proteome</keyword>
<evidence type="ECO:0000313" key="3">
    <source>
        <dbReference type="Proteomes" id="UP000008068"/>
    </source>
</evidence>
<dbReference type="Proteomes" id="UP000008068">
    <property type="component" value="Unassembled WGS sequence"/>
</dbReference>
<dbReference type="Pfam" id="PF07735">
    <property type="entry name" value="FBA_2"/>
    <property type="match status" value="1"/>
</dbReference>
<dbReference type="FunCoup" id="G0N0H9">
    <property type="interactions" value="1062"/>
</dbReference>
<gene>
    <name evidence="2" type="ORF">CAEBREN_05288</name>
</gene>
<dbReference type="InterPro" id="IPR012885">
    <property type="entry name" value="F-box_Sdz-33"/>
</dbReference>
<dbReference type="PROSITE" id="PS50181">
    <property type="entry name" value="FBOX"/>
    <property type="match status" value="1"/>
</dbReference>
<dbReference type="AlphaFoldDB" id="G0N0H9"/>
<evidence type="ECO:0000313" key="2">
    <source>
        <dbReference type="EMBL" id="EGT48864.1"/>
    </source>
</evidence>
<dbReference type="OMA" id="NILEWEF"/>
<dbReference type="EMBL" id="GL379824">
    <property type="protein sequence ID" value="EGT48864.1"/>
    <property type="molecule type" value="Genomic_DNA"/>
</dbReference>
<feature type="domain" description="F-box" evidence="1">
    <location>
        <begin position="6"/>
        <end position="55"/>
    </location>
</feature>
<dbReference type="PANTHER" id="PTHR22899:SF0">
    <property type="entry name" value="F-BOX ASSOCIATED DOMAIN-CONTAINING PROTEIN-RELATED"/>
    <property type="match status" value="1"/>
</dbReference>